<proteinExistence type="predicted"/>
<evidence type="ECO:0000313" key="2">
    <source>
        <dbReference type="EMBL" id="KAK0507374.1"/>
    </source>
</evidence>
<dbReference type="EMBL" id="JAFEKC020000024">
    <property type="protein sequence ID" value="KAK0507374.1"/>
    <property type="molecule type" value="Genomic_DNA"/>
</dbReference>
<evidence type="ECO:0000259" key="1">
    <source>
        <dbReference type="Pfam" id="PF14420"/>
    </source>
</evidence>
<sequence length="385" mass="44031">MELQRIRRPDGPQGWEAQRAVITDLYIAKGLELEDLMKTMEDDYFFKATRKQYKTHFTKWDLRKNVRDFEYDAIIKKKRKRGEEGKGSAFRLRGVLVDDSKIVRYEKRTKRSGRHEIVEAGTPEGLSCFTPPPIASSPIVPSQDLPHFQSPHLLHSSIVSTSKKPLLAPNHCLFSPKSPEDEVDLTFFEFTMPLVDRVTWKSMKLYFCPRYSNSVDDIIRVAMCRAMGPSERDFSQFRSLVLNPSLPRLGSCFIEHANKRVKFSKIRRFALFYRVLFKKLYEIVFISGCVTRLKPPSTASGINLGISFLIISSDVHGSTGAFELSVTALGGKIVVKVSNLTILDSKRKHKPGGRRSESFDSIRSFDSFLSDPVVDWKELLYGYNQ</sequence>
<reference evidence="2" key="1">
    <citation type="submission" date="2023-03" db="EMBL/GenBank/DDBJ databases">
        <title>Complete genome of Cladonia borealis.</title>
        <authorList>
            <person name="Park H."/>
        </authorList>
    </citation>
    <scope>NUCLEOTIDE SEQUENCE</scope>
    <source>
        <strain evidence="2">ANT050790</strain>
    </source>
</reference>
<feature type="domain" description="Clr5" evidence="1">
    <location>
        <begin position="13"/>
        <end position="64"/>
    </location>
</feature>
<dbReference type="InterPro" id="IPR025676">
    <property type="entry name" value="Clr5_dom"/>
</dbReference>
<organism evidence="2 3">
    <name type="scientific">Cladonia borealis</name>
    <dbReference type="NCBI Taxonomy" id="184061"/>
    <lineage>
        <taxon>Eukaryota</taxon>
        <taxon>Fungi</taxon>
        <taxon>Dikarya</taxon>
        <taxon>Ascomycota</taxon>
        <taxon>Pezizomycotina</taxon>
        <taxon>Lecanoromycetes</taxon>
        <taxon>OSLEUM clade</taxon>
        <taxon>Lecanoromycetidae</taxon>
        <taxon>Lecanorales</taxon>
        <taxon>Lecanorineae</taxon>
        <taxon>Cladoniaceae</taxon>
        <taxon>Cladonia</taxon>
    </lineage>
</organism>
<dbReference type="PANTHER" id="PTHR38788:SF3">
    <property type="entry name" value="CLR5 DOMAIN-CONTAINING PROTEIN"/>
    <property type="match status" value="1"/>
</dbReference>
<dbReference type="Proteomes" id="UP001166286">
    <property type="component" value="Unassembled WGS sequence"/>
</dbReference>
<dbReference type="Pfam" id="PF14420">
    <property type="entry name" value="Clr5"/>
    <property type="match status" value="1"/>
</dbReference>
<name>A0AA39V1J6_9LECA</name>
<evidence type="ECO:0000313" key="3">
    <source>
        <dbReference type="Proteomes" id="UP001166286"/>
    </source>
</evidence>
<protein>
    <recommendedName>
        <fullName evidence="1">Clr5 domain-containing protein</fullName>
    </recommendedName>
</protein>
<dbReference type="AlphaFoldDB" id="A0AA39V1J6"/>
<dbReference type="PANTHER" id="PTHR38788">
    <property type="entry name" value="CLR5 DOMAIN-CONTAINING PROTEIN"/>
    <property type="match status" value="1"/>
</dbReference>
<keyword evidence="3" id="KW-1185">Reference proteome</keyword>
<gene>
    <name evidence="2" type="ORF">JMJ35_010412</name>
</gene>
<accession>A0AA39V1J6</accession>
<comment type="caution">
    <text evidence="2">The sequence shown here is derived from an EMBL/GenBank/DDBJ whole genome shotgun (WGS) entry which is preliminary data.</text>
</comment>